<sequence length="125" mass="14580">MKKETPVIILVSFSGILFLIHQYIQMQTQFNIAILDNYLDPLVLMPLILYALVWERRILLQNKNIDLPHSHILGYFILIVLIGEFIFPLISENFTTDFWDILAYACGTLTYVLMRKFPISSNSKN</sequence>
<comment type="caution">
    <text evidence="2">The sequence shown here is derived from an EMBL/GenBank/DDBJ whole genome shotgun (WGS) entry which is preliminary data.</text>
</comment>
<name>A0A4V6ALG4_9FLAO</name>
<dbReference type="AlphaFoldDB" id="A0A4V6ALG4"/>
<dbReference type="RefSeq" id="WP_138931787.1">
    <property type="nucleotide sequence ID" value="NZ_SWMU01000002.1"/>
</dbReference>
<protein>
    <recommendedName>
        <fullName evidence="4">Magnesium citrate secondary transporter</fullName>
    </recommendedName>
</protein>
<keyword evidence="1" id="KW-0812">Transmembrane</keyword>
<dbReference type="OrthoDB" id="1447802at2"/>
<keyword evidence="3" id="KW-1185">Reference proteome</keyword>
<proteinExistence type="predicted"/>
<gene>
    <name evidence="2" type="ORF">FCN74_06550</name>
</gene>
<keyword evidence="1" id="KW-1133">Transmembrane helix</keyword>
<dbReference type="Proteomes" id="UP000306552">
    <property type="component" value="Unassembled WGS sequence"/>
</dbReference>
<feature type="transmembrane region" description="Helical" evidence="1">
    <location>
        <begin position="96"/>
        <end position="114"/>
    </location>
</feature>
<organism evidence="2 3">
    <name type="scientific">Mesohalobacter halotolerans</name>
    <dbReference type="NCBI Taxonomy" id="1883405"/>
    <lineage>
        <taxon>Bacteria</taxon>
        <taxon>Pseudomonadati</taxon>
        <taxon>Bacteroidota</taxon>
        <taxon>Flavobacteriia</taxon>
        <taxon>Flavobacteriales</taxon>
        <taxon>Flavobacteriaceae</taxon>
        <taxon>Mesohalobacter</taxon>
    </lineage>
</organism>
<evidence type="ECO:0000313" key="3">
    <source>
        <dbReference type="Proteomes" id="UP000306552"/>
    </source>
</evidence>
<feature type="transmembrane region" description="Helical" evidence="1">
    <location>
        <begin position="7"/>
        <end position="24"/>
    </location>
</feature>
<reference evidence="2 3" key="1">
    <citation type="submission" date="2019-04" db="EMBL/GenBank/DDBJ databases">
        <title>Psychroflexus halotolerans sp. nov., isolated from a marine solar saltern.</title>
        <authorList>
            <person name="Feng X."/>
        </authorList>
    </citation>
    <scope>NUCLEOTIDE SEQUENCE [LARGE SCALE GENOMIC DNA]</scope>
    <source>
        <strain evidence="2 3">WDS2C27</strain>
    </source>
</reference>
<dbReference type="EMBL" id="SWMU01000002">
    <property type="protein sequence ID" value="TKS56685.1"/>
    <property type="molecule type" value="Genomic_DNA"/>
</dbReference>
<feature type="transmembrane region" description="Helical" evidence="1">
    <location>
        <begin position="30"/>
        <end position="52"/>
    </location>
</feature>
<evidence type="ECO:0000313" key="2">
    <source>
        <dbReference type="EMBL" id="TKS56685.1"/>
    </source>
</evidence>
<evidence type="ECO:0000256" key="1">
    <source>
        <dbReference type="SAM" id="Phobius"/>
    </source>
</evidence>
<evidence type="ECO:0008006" key="4">
    <source>
        <dbReference type="Google" id="ProtNLM"/>
    </source>
</evidence>
<feature type="transmembrane region" description="Helical" evidence="1">
    <location>
        <begin position="72"/>
        <end position="90"/>
    </location>
</feature>
<keyword evidence="1" id="KW-0472">Membrane</keyword>
<accession>A0A4V6ALG4</accession>